<dbReference type="AlphaFoldDB" id="A0A3F2Y2N8"/>
<dbReference type="SUPFAM" id="SSF144091">
    <property type="entry name" value="Rhomboid-like"/>
    <property type="match status" value="1"/>
</dbReference>
<dbReference type="InterPro" id="IPR035952">
    <property type="entry name" value="Rhomboid-like_sf"/>
</dbReference>
<feature type="transmembrane region" description="Helical" evidence="7">
    <location>
        <begin position="95"/>
        <end position="114"/>
    </location>
</feature>
<feature type="region of interest" description="Disordered" evidence="8">
    <location>
        <begin position="259"/>
        <end position="286"/>
    </location>
</feature>
<dbReference type="InterPro" id="IPR007599">
    <property type="entry name" value="DER1"/>
</dbReference>
<dbReference type="OMA" id="TYGVACF"/>
<keyword evidence="5 7" id="KW-1133">Transmembrane helix</keyword>
<feature type="transmembrane region" description="Helical" evidence="7">
    <location>
        <begin position="141"/>
        <end position="160"/>
    </location>
</feature>
<dbReference type="EMBL" id="CABFWN010000002">
    <property type="protein sequence ID" value="VUG17719.1"/>
    <property type="molecule type" value="Genomic_DNA"/>
</dbReference>
<organism evidence="9 10">
    <name type="scientific">Dekkera bruxellensis</name>
    <name type="common">Brettanomyces custersii</name>
    <dbReference type="NCBI Taxonomy" id="5007"/>
    <lineage>
        <taxon>Eukaryota</taxon>
        <taxon>Fungi</taxon>
        <taxon>Dikarya</taxon>
        <taxon>Ascomycota</taxon>
        <taxon>Saccharomycotina</taxon>
        <taxon>Pichiomycetes</taxon>
        <taxon>Pichiales</taxon>
        <taxon>Pichiaceae</taxon>
        <taxon>Brettanomyces</taxon>
    </lineage>
</organism>
<comment type="subcellular location">
    <subcellularLocation>
        <location evidence="1 7">Endoplasmic reticulum membrane</location>
        <topology evidence="1 7">Multi-pass membrane protein</topology>
    </subcellularLocation>
</comment>
<evidence type="ECO:0000256" key="3">
    <source>
        <dbReference type="ARBA" id="ARBA00022692"/>
    </source>
</evidence>
<dbReference type="Gene3D" id="1.20.1540.10">
    <property type="entry name" value="Rhomboid-like"/>
    <property type="match status" value="1"/>
</dbReference>
<comment type="function">
    <text evidence="7">May be involved in the degradation of misfolded endoplasmic reticulum (ER) luminal proteins.</text>
</comment>
<evidence type="ECO:0000256" key="4">
    <source>
        <dbReference type="ARBA" id="ARBA00022824"/>
    </source>
</evidence>
<evidence type="ECO:0000256" key="8">
    <source>
        <dbReference type="SAM" id="MobiDB-lite"/>
    </source>
</evidence>
<comment type="similarity">
    <text evidence="2 7">Belongs to the derlin family.</text>
</comment>
<evidence type="ECO:0000313" key="10">
    <source>
        <dbReference type="Proteomes" id="UP000478008"/>
    </source>
</evidence>
<protein>
    <recommendedName>
        <fullName evidence="7">Derlin</fullName>
    </recommendedName>
</protein>
<evidence type="ECO:0000313" key="9">
    <source>
        <dbReference type="EMBL" id="VUG17719.1"/>
    </source>
</evidence>
<dbReference type="GO" id="GO:0006950">
    <property type="term" value="P:response to stress"/>
    <property type="evidence" value="ECO:0007669"/>
    <property type="project" value="UniProtKB-ARBA"/>
</dbReference>
<dbReference type="Pfam" id="PF04511">
    <property type="entry name" value="DER1"/>
    <property type="match status" value="1"/>
</dbReference>
<dbReference type="GO" id="GO:0005789">
    <property type="term" value="C:endoplasmic reticulum membrane"/>
    <property type="evidence" value="ECO:0007669"/>
    <property type="project" value="UniProtKB-SubCell"/>
</dbReference>
<feature type="compositionally biased region" description="Basic residues" evidence="8">
    <location>
        <begin position="277"/>
        <end position="286"/>
    </location>
</feature>
<dbReference type="PANTHER" id="PTHR11009">
    <property type="entry name" value="DER1-LIKE PROTEIN, DERLIN"/>
    <property type="match status" value="1"/>
</dbReference>
<sequence>MSELARIVTSIPPITRTFTLTSLVMDGLNSFGIVPYSSFACFFPEAVKNFELYRFVTGFLIPNPQPMQGLMEMYVMYTFSKGVETKKFGRNFPDYFFYLAITFPLMLFGAYFFLPPVLSLSPALQSALTYTWAIDNYDQKVNFYFIPLQASLLPVVSLGFRILVDGQLSFLLALIGMSAAYIYNCIETHSFGPLESFFLAHHGNATNRLGAGNNILRWVYSTGKLQAPQWLRTIFSKLTGNDYNSAPLNGGIHVTPSFKQNPSGGRFNREKRAFQGKGRRLGTKED</sequence>
<proteinExistence type="inferred from homology"/>
<keyword evidence="10" id="KW-1185">Reference proteome</keyword>
<evidence type="ECO:0000256" key="7">
    <source>
        <dbReference type="RuleBase" id="RU363059"/>
    </source>
</evidence>
<feature type="transmembrane region" description="Helical" evidence="7">
    <location>
        <begin position="167"/>
        <end position="183"/>
    </location>
</feature>
<keyword evidence="6 7" id="KW-0472">Membrane</keyword>
<reference evidence="9 10" key="1">
    <citation type="submission" date="2019-07" db="EMBL/GenBank/DDBJ databases">
        <authorList>
            <person name="Friedrich A."/>
            <person name="Schacherer J."/>
        </authorList>
    </citation>
    <scope>NUCLEOTIDE SEQUENCE [LARGE SCALE GENOMIC DNA]</scope>
</reference>
<evidence type="ECO:0000256" key="1">
    <source>
        <dbReference type="ARBA" id="ARBA00004477"/>
    </source>
</evidence>
<keyword evidence="3 7" id="KW-0812">Transmembrane</keyword>
<dbReference type="Proteomes" id="UP000478008">
    <property type="component" value="Unassembled WGS sequence"/>
</dbReference>
<gene>
    <name evidence="9" type="ORF">DEBR0S2_14686G</name>
</gene>
<accession>A0A3F2Y2N8</accession>
<evidence type="ECO:0000256" key="2">
    <source>
        <dbReference type="ARBA" id="ARBA00008917"/>
    </source>
</evidence>
<name>A0A3F2Y2N8_DEKBR</name>
<evidence type="ECO:0000256" key="5">
    <source>
        <dbReference type="ARBA" id="ARBA00022989"/>
    </source>
</evidence>
<dbReference type="STRING" id="5007.A0A3F2Y2N8"/>
<keyword evidence="4 7" id="KW-0256">Endoplasmic reticulum</keyword>
<evidence type="ECO:0000256" key="6">
    <source>
        <dbReference type="ARBA" id="ARBA00023136"/>
    </source>
</evidence>
<comment type="caution">
    <text evidence="7">Lacks conserved residue(s) required for the propagation of feature annotation.</text>
</comment>